<dbReference type="EMBL" id="QZMU01000001">
    <property type="protein sequence ID" value="RRQ21355.1"/>
    <property type="molecule type" value="Genomic_DNA"/>
</dbReference>
<feature type="chain" id="PRO_5019079761" evidence="2">
    <location>
        <begin position="36"/>
        <end position="107"/>
    </location>
</feature>
<reference evidence="3 4" key="1">
    <citation type="journal article" date="2010" name="Int. J. Syst. Evol. Microbiol.">
        <title>Thiohalobacter thiocyanaticus gen. nov., sp. nov., a moderately halophilic, sulfur-oxidizing gammaproteobacterium from hypersaline lakes, that utilizes thiocyanate.</title>
        <authorList>
            <person name="Sorokin D.Y."/>
            <person name="Kovaleva O.L."/>
            <person name="Tourova T.P."/>
            <person name="Muyzer G."/>
        </authorList>
    </citation>
    <scope>NUCLEOTIDE SEQUENCE [LARGE SCALE GENOMIC DNA]</scope>
    <source>
        <strain evidence="3 4">Hrh1</strain>
    </source>
</reference>
<accession>A0A426QHW2</accession>
<dbReference type="Proteomes" id="UP000287798">
    <property type="component" value="Unassembled WGS sequence"/>
</dbReference>
<proteinExistence type="predicted"/>
<feature type="compositionally biased region" description="Pro residues" evidence="1">
    <location>
        <begin position="98"/>
        <end position="107"/>
    </location>
</feature>
<evidence type="ECO:0000313" key="4">
    <source>
        <dbReference type="Proteomes" id="UP000287798"/>
    </source>
</evidence>
<dbReference type="RefSeq" id="WP_125180591.1">
    <property type="nucleotide sequence ID" value="NZ_QZMU01000001.1"/>
</dbReference>
<organism evidence="3 4">
    <name type="scientific">Thiohalobacter thiocyanaticus</name>
    <dbReference type="NCBI Taxonomy" id="585455"/>
    <lineage>
        <taxon>Bacteria</taxon>
        <taxon>Pseudomonadati</taxon>
        <taxon>Pseudomonadota</taxon>
        <taxon>Gammaproteobacteria</taxon>
        <taxon>Thiohalobacterales</taxon>
        <taxon>Thiohalobacteraceae</taxon>
        <taxon>Thiohalobacter</taxon>
    </lineage>
</organism>
<evidence type="ECO:0000313" key="3">
    <source>
        <dbReference type="EMBL" id="RRQ21355.1"/>
    </source>
</evidence>
<name>A0A426QHW2_9GAMM</name>
<evidence type="ECO:0000256" key="2">
    <source>
        <dbReference type="SAM" id="SignalP"/>
    </source>
</evidence>
<keyword evidence="2" id="KW-0732">Signal</keyword>
<gene>
    <name evidence="3" type="ORF">D6C00_04980</name>
</gene>
<keyword evidence="4" id="KW-1185">Reference proteome</keyword>
<sequence>MSNLRRHLATSRGRRVLAALLLLFAGMQFASLAHAAEHAFTAHEHFGQACDVLHFAKHGGDGVAAALPAGACDLMLQVAPAHVPADVHSASPFSPAQPRAPPRLPFV</sequence>
<dbReference type="OrthoDB" id="9924715at2"/>
<dbReference type="AlphaFoldDB" id="A0A426QHW2"/>
<protein>
    <submittedName>
        <fullName evidence="3">Uncharacterized protein</fullName>
    </submittedName>
</protein>
<feature type="region of interest" description="Disordered" evidence="1">
    <location>
        <begin position="87"/>
        <end position="107"/>
    </location>
</feature>
<feature type="signal peptide" evidence="2">
    <location>
        <begin position="1"/>
        <end position="35"/>
    </location>
</feature>
<comment type="caution">
    <text evidence="3">The sequence shown here is derived from an EMBL/GenBank/DDBJ whole genome shotgun (WGS) entry which is preliminary data.</text>
</comment>
<evidence type="ECO:0000256" key="1">
    <source>
        <dbReference type="SAM" id="MobiDB-lite"/>
    </source>
</evidence>